<dbReference type="EMBL" id="SRID01000034">
    <property type="protein sequence ID" value="TGB15783.1"/>
    <property type="molecule type" value="Genomic_DNA"/>
</dbReference>
<feature type="region of interest" description="Disordered" evidence="1">
    <location>
        <begin position="1"/>
        <end position="24"/>
    </location>
</feature>
<accession>A0A4Z0HH75</accession>
<feature type="compositionally biased region" description="Basic and acidic residues" evidence="1">
    <location>
        <begin position="389"/>
        <end position="399"/>
    </location>
</feature>
<comment type="caution">
    <text evidence="2">The sequence shown here is derived from an EMBL/GenBank/DDBJ whole genome shotgun (WGS) entry which is preliminary data.</text>
</comment>
<dbReference type="OrthoDB" id="3467914at2"/>
<proteinExistence type="predicted"/>
<feature type="compositionally biased region" description="Basic and acidic residues" evidence="1">
    <location>
        <begin position="1"/>
        <end position="19"/>
    </location>
</feature>
<organism evidence="2 3">
    <name type="scientific">Streptomyces palmae</name>
    <dbReference type="NCBI Taxonomy" id="1701085"/>
    <lineage>
        <taxon>Bacteria</taxon>
        <taxon>Bacillati</taxon>
        <taxon>Actinomycetota</taxon>
        <taxon>Actinomycetes</taxon>
        <taxon>Kitasatosporales</taxon>
        <taxon>Streptomycetaceae</taxon>
        <taxon>Streptomyces</taxon>
    </lineage>
</organism>
<dbReference type="RefSeq" id="WP_135337915.1">
    <property type="nucleotide sequence ID" value="NZ_JBHLTX010000076.1"/>
</dbReference>
<feature type="compositionally biased region" description="Basic and acidic residues" evidence="1">
    <location>
        <begin position="39"/>
        <end position="50"/>
    </location>
</feature>
<evidence type="ECO:0000313" key="3">
    <source>
        <dbReference type="Proteomes" id="UP000297948"/>
    </source>
</evidence>
<keyword evidence="3" id="KW-1185">Reference proteome</keyword>
<dbReference type="NCBIfam" id="NF038083">
    <property type="entry name" value="CU044_5270_fam"/>
    <property type="match status" value="1"/>
</dbReference>
<dbReference type="AlphaFoldDB" id="A0A4Z0HH75"/>
<evidence type="ECO:0000256" key="1">
    <source>
        <dbReference type="SAM" id="MobiDB-lite"/>
    </source>
</evidence>
<sequence>MQDDTMRRLAAARPDHLDPEQTVDAQTRRIELALAVEPWHEDSPSPDNRRSRWRLAPTRRTGPGRAAGLIRFRPVGVGALTAAAAAAAVVVANTVGGTGAGTEGGHRQVDGSAILLSAASHAEKAPGGGRFWYLNKRYGGILHVPGKNYDIVVRDEARTWVAKGTTKQWQQVSDIGARPATAADTRAWRADGSPKQWDLRATYGERVTYRGAGVIAQDVPGGTSDTVPMVEIDLKELPGLPTDPKELRDRLAKIIDKEYNAPQDILDGMVIEAASYLAMELPASPQQRAAAYRLLAKEPGVRDIGQVTDHEGRRGNAVAIENPHGGGHLRLIFDRENGLPLGEEKYSADGKLDGYTSITARTWTDQAPPFDKDWFAPPKHKPPYSGGGDVKDAEPADRR</sequence>
<dbReference type="InterPro" id="IPR047789">
    <property type="entry name" value="CU044_5270-like"/>
</dbReference>
<evidence type="ECO:0000313" key="2">
    <source>
        <dbReference type="EMBL" id="TGB15783.1"/>
    </source>
</evidence>
<protein>
    <recommendedName>
        <fullName evidence="4">CU044_5270 family protein</fullName>
    </recommendedName>
</protein>
<name>A0A4Z0HH75_9ACTN</name>
<gene>
    <name evidence="2" type="ORF">E4099_06135</name>
</gene>
<reference evidence="2 3" key="1">
    <citation type="submission" date="2019-03" db="EMBL/GenBank/DDBJ databases">
        <authorList>
            <person name="Gonzalez-Pimentel J.L."/>
        </authorList>
    </citation>
    <scope>NUCLEOTIDE SEQUENCE [LARGE SCALE GENOMIC DNA]</scope>
    <source>
        <strain evidence="2 3">JCM 31289</strain>
    </source>
</reference>
<dbReference type="Proteomes" id="UP000297948">
    <property type="component" value="Unassembled WGS sequence"/>
</dbReference>
<feature type="region of interest" description="Disordered" evidence="1">
    <location>
        <begin position="39"/>
        <end position="60"/>
    </location>
</feature>
<feature type="region of interest" description="Disordered" evidence="1">
    <location>
        <begin position="363"/>
        <end position="399"/>
    </location>
</feature>
<evidence type="ECO:0008006" key="4">
    <source>
        <dbReference type="Google" id="ProtNLM"/>
    </source>
</evidence>